<dbReference type="InterPro" id="IPR010298">
    <property type="entry name" value="YacP-like"/>
</dbReference>
<dbReference type="KEGG" id="tsin:OXH18_24745"/>
<dbReference type="RefSeq" id="WP_268610216.1">
    <property type="nucleotide sequence ID" value="NZ_CP113797.1"/>
</dbReference>
<accession>A0A9E9C7G6</accession>
<dbReference type="Proteomes" id="UP001163152">
    <property type="component" value="Chromosome"/>
</dbReference>
<keyword evidence="2" id="KW-1185">Reference proteome</keyword>
<gene>
    <name evidence="1" type="ORF">OXH18_24745</name>
</gene>
<dbReference type="Pfam" id="PF05991">
    <property type="entry name" value="NYN_YacP"/>
    <property type="match status" value="1"/>
</dbReference>
<sequence length="189" mass="21765">MLSSTPQAILLVDGYNMIGAWHSLQQVRDRYGLEEARRELVTFLVDYSAYQNFDTHIVFDSQYQDAPGSREVVTGNLTVCYTDYKQTADTYIEKLCAQFRKDIRKFDQRLIVATSDRAQQLTVVGYGAECMSAQQLRAEVELAMMRVRRKQQAVRKQRSPRRFLASSLDPIARQQLAQLRLGNELSTEE</sequence>
<dbReference type="PANTHER" id="PTHR34547:SF1">
    <property type="entry name" value="YACP-LIKE NYN DOMAIN PROTEIN"/>
    <property type="match status" value="1"/>
</dbReference>
<dbReference type="AlphaFoldDB" id="A0A9E9C7G6"/>
<reference evidence="1" key="1">
    <citation type="submission" date="2022-12" db="EMBL/GenBank/DDBJ databases">
        <title>Polyphasic identification of a Novel Hot-Spring Cyanobacterium Ocullathermofonsia sinensis gen nov. sp. nov. and Genomic Insights on its Adaptations to the Thermal Habitat.</title>
        <authorList>
            <person name="Daroch M."/>
            <person name="Tang J."/>
            <person name="Jiang Y."/>
        </authorList>
    </citation>
    <scope>NUCLEOTIDE SEQUENCE</scope>
    <source>
        <strain evidence="1">PKUAC-SCTA174</strain>
    </source>
</reference>
<organism evidence="1 2">
    <name type="scientific">Thermocoleostomius sinensis A174</name>
    <dbReference type="NCBI Taxonomy" id="2016057"/>
    <lineage>
        <taxon>Bacteria</taxon>
        <taxon>Bacillati</taxon>
        <taxon>Cyanobacteriota</taxon>
        <taxon>Cyanophyceae</taxon>
        <taxon>Oculatellales</taxon>
        <taxon>Oculatellaceae</taxon>
        <taxon>Thermocoleostomius</taxon>
    </lineage>
</organism>
<dbReference type="CDD" id="cd10912">
    <property type="entry name" value="PIN_YacP-like"/>
    <property type="match status" value="1"/>
</dbReference>
<proteinExistence type="predicted"/>
<dbReference type="PANTHER" id="PTHR34547">
    <property type="entry name" value="YACP-LIKE NYN DOMAIN PROTEIN"/>
    <property type="match status" value="1"/>
</dbReference>
<name>A0A9E9C7G6_9CYAN</name>
<evidence type="ECO:0000313" key="1">
    <source>
        <dbReference type="EMBL" id="WAL60334.1"/>
    </source>
</evidence>
<protein>
    <submittedName>
        <fullName evidence="1">NYN domain-containing protein</fullName>
    </submittedName>
</protein>
<dbReference type="EMBL" id="CP113797">
    <property type="protein sequence ID" value="WAL60334.1"/>
    <property type="molecule type" value="Genomic_DNA"/>
</dbReference>
<evidence type="ECO:0000313" key="2">
    <source>
        <dbReference type="Proteomes" id="UP001163152"/>
    </source>
</evidence>